<keyword evidence="2" id="KW-1185">Reference proteome</keyword>
<proteinExistence type="predicted"/>
<gene>
    <name evidence="1" type="ORF">AFUS01_LOCUS14284</name>
</gene>
<name>A0A8J2KF66_9HEXA</name>
<dbReference type="EMBL" id="CAJVCH010120446">
    <property type="protein sequence ID" value="CAG7725320.1"/>
    <property type="molecule type" value="Genomic_DNA"/>
</dbReference>
<dbReference type="AlphaFoldDB" id="A0A8J2KF66"/>
<evidence type="ECO:0000313" key="1">
    <source>
        <dbReference type="EMBL" id="CAG7725320.1"/>
    </source>
</evidence>
<comment type="caution">
    <text evidence="1">The sequence shown here is derived from an EMBL/GenBank/DDBJ whole genome shotgun (WGS) entry which is preliminary data.</text>
</comment>
<protein>
    <submittedName>
        <fullName evidence="1">Uncharacterized protein</fullName>
    </submittedName>
</protein>
<evidence type="ECO:0000313" key="2">
    <source>
        <dbReference type="Proteomes" id="UP000708208"/>
    </source>
</evidence>
<feature type="non-terminal residue" evidence="1">
    <location>
        <position position="1"/>
    </location>
</feature>
<sequence>VVVKDWFAATNPGRRMAFILFLIALPQSDELKTVMKAKADIKRKQDEAIPEKVPKLSPPVTPKLKTLWVFETQNIVA</sequence>
<accession>A0A8J2KF66</accession>
<dbReference type="Proteomes" id="UP000708208">
    <property type="component" value="Unassembled WGS sequence"/>
</dbReference>
<reference evidence="1" key="1">
    <citation type="submission" date="2021-06" db="EMBL/GenBank/DDBJ databases">
        <authorList>
            <person name="Hodson N. C."/>
            <person name="Mongue J. A."/>
            <person name="Jaron S. K."/>
        </authorList>
    </citation>
    <scope>NUCLEOTIDE SEQUENCE</scope>
</reference>
<organism evidence="1 2">
    <name type="scientific">Allacma fusca</name>
    <dbReference type="NCBI Taxonomy" id="39272"/>
    <lineage>
        <taxon>Eukaryota</taxon>
        <taxon>Metazoa</taxon>
        <taxon>Ecdysozoa</taxon>
        <taxon>Arthropoda</taxon>
        <taxon>Hexapoda</taxon>
        <taxon>Collembola</taxon>
        <taxon>Symphypleona</taxon>
        <taxon>Sminthuridae</taxon>
        <taxon>Allacma</taxon>
    </lineage>
</organism>